<protein>
    <submittedName>
        <fullName evidence="2">Uncharacterized protein</fullName>
    </submittedName>
</protein>
<reference evidence="3" key="1">
    <citation type="journal article" date="2017" name="Cell">
        <title>Insights into land plant evolution garnered from the Marchantia polymorpha genome.</title>
        <authorList>
            <person name="Bowman J.L."/>
            <person name="Kohchi T."/>
            <person name="Yamato K.T."/>
            <person name="Jenkins J."/>
            <person name="Shu S."/>
            <person name="Ishizaki K."/>
            <person name="Yamaoka S."/>
            <person name="Nishihama R."/>
            <person name="Nakamura Y."/>
            <person name="Berger F."/>
            <person name="Adam C."/>
            <person name="Aki S.S."/>
            <person name="Althoff F."/>
            <person name="Araki T."/>
            <person name="Arteaga-Vazquez M.A."/>
            <person name="Balasubrmanian S."/>
            <person name="Barry K."/>
            <person name="Bauer D."/>
            <person name="Boehm C.R."/>
            <person name="Briginshaw L."/>
            <person name="Caballero-Perez J."/>
            <person name="Catarino B."/>
            <person name="Chen F."/>
            <person name="Chiyoda S."/>
            <person name="Chovatia M."/>
            <person name="Davies K.M."/>
            <person name="Delmans M."/>
            <person name="Demura T."/>
            <person name="Dierschke T."/>
            <person name="Dolan L."/>
            <person name="Dorantes-Acosta A.E."/>
            <person name="Eklund D.M."/>
            <person name="Florent S.N."/>
            <person name="Flores-Sandoval E."/>
            <person name="Fujiyama A."/>
            <person name="Fukuzawa H."/>
            <person name="Galik B."/>
            <person name="Grimanelli D."/>
            <person name="Grimwood J."/>
            <person name="Grossniklaus U."/>
            <person name="Hamada T."/>
            <person name="Haseloff J."/>
            <person name="Hetherington A.J."/>
            <person name="Higo A."/>
            <person name="Hirakawa Y."/>
            <person name="Hundley H.N."/>
            <person name="Ikeda Y."/>
            <person name="Inoue K."/>
            <person name="Inoue S.I."/>
            <person name="Ishida S."/>
            <person name="Jia Q."/>
            <person name="Kakita M."/>
            <person name="Kanazawa T."/>
            <person name="Kawai Y."/>
            <person name="Kawashima T."/>
            <person name="Kennedy M."/>
            <person name="Kinose K."/>
            <person name="Kinoshita T."/>
            <person name="Kohara Y."/>
            <person name="Koide E."/>
            <person name="Komatsu K."/>
            <person name="Kopischke S."/>
            <person name="Kubo M."/>
            <person name="Kyozuka J."/>
            <person name="Lagercrantz U."/>
            <person name="Lin S.S."/>
            <person name="Lindquist E."/>
            <person name="Lipzen A.M."/>
            <person name="Lu C.W."/>
            <person name="De Luna E."/>
            <person name="Martienssen R.A."/>
            <person name="Minamino N."/>
            <person name="Mizutani M."/>
            <person name="Mizutani M."/>
            <person name="Mochizuki N."/>
            <person name="Monte I."/>
            <person name="Mosher R."/>
            <person name="Nagasaki H."/>
            <person name="Nakagami H."/>
            <person name="Naramoto S."/>
            <person name="Nishitani K."/>
            <person name="Ohtani M."/>
            <person name="Okamoto T."/>
            <person name="Okumura M."/>
            <person name="Phillips J."/>
            <person name="Pollak B."/>
            <person name="Reinders A."/>
            <person name="Rovekamp M."/>
            <person name="Sano R."/>
            <person name="Sawa S."/>
            <person name="Schmid M.W."/>
            <person name="Shirakawa M."/>
            <person name="Solano R."/>
            <person name="Spunde A."/>
            <person name="Suetsugu N."/>
            <person name="Sugano S."/>
            <person name="Sugiyama A."/>
            <person name="Sun R."/>
            <person name="Suzuki Y."/>
            <person name="Takenaka M."/>
            <person name="Takezawa D."/>
            <person name="Tomogane H."/>
            <person name="Tsuzuki M."/>
            <person name="Ueda T."/>
            <person name="Umeda M."/>
            <person name="Ward J.M."/>
            <person name="Watanabe Y."/>
            <person name="Yazaki K."/>
            <person name="Yokoyama R."/>
            <person name="Yoshitake Y."/>
            <person name="Yotsui I."/>
            <person name="Zachgo S."/>
            <person name="Schmutz J."/>
        </authorList>
    </citation>
    <scope>NUCLEOTIDE SEQUENCE [LARGE SCALE GENOMIC DNA]</scope>
    <source>
        <strain evidence="3">Tak-1</strain>
    </source>
</reference>
<accession>A0A2R6XT19</accession>
<dbReference type="EMBL" id="KZ772675">
    <property type="protein sequence ID" value="PTQ49261.1"/>
    <property type="molecule type" value="Genomic_DNA"/>
</dbReference>
<keyword evidence="3" id="KW-1185">Reference proteome</keyword>
<dbReference type="Proteomes" id="UP000244005">
    <property type="component" value="Unassembled WGS sequence"/>
</dbReference>
<name>A0A2R6XT19_MARPO</name>
<gene>
    <name evidence="2" type="ORF">MARPO_0003s0149</name>
</gene>
<organism evidence="2 3">
    <name type="scientific">Marchantia polymorpha</name>
    <name type="common">Common liverwort</name>
    <name type="synonym">Marchantia aquatica</name>
    <dbReference type="NCBI Taxonomy" id="3197"/>
    <lineage>
        <taxon>Eukaryota</taxon>
        <taxon>Viridiplantae</taxon>
        <taxon>Streptophyta</taxon>
        <taxon>Embryophyta</taxon>
        <taxon>Marchantiophyta</taxon>
        <taxon>Marchantiopsida</taxon>
        <taxon>Marchantiidae</taxon>
        <taxon>Marchantiales</taxon>
        <taxon>Marchantiaceae</taxon>
        <taxon>Marchantia</taxon>
    </lineage>
</organism>
<proteinExistence type="predicted"/>
<sequence>MYIRTRGSNSAHLLCSAPVLYDSGMCSKRTSEESNNNHGSKLREFSPCKSPSLAVTGIRTKGLGSAMRVKPDLW</sequence>
<evidence type="ECO:0000313" key="2">
    <source>
        <dbReference type="EMBL" id="PTQ49261.1"/>
    </source>
</evidence>
<evidence type="ECO:0000313" key="3">
    <source>
        <dbReference type="Proteomes" id="UP000244005"/>
    </source>
</evidence>
<dbReference type="AlphaFoldDB" id="A0A2R6XT19"/>
<evidence type="ECO:0000256" key="1">
    <source>
        <dbReference type="SAM" id="MobiDB-lite"/>
    </source>
</evidence>
<feature type="region of interest" description="Disordered" evidence="1">
    <location>
        <begin position="27"/>
        <end position="47"/>
    </location>
</feature>